<keyword evidence="2" id="KW-1185">Reference proteome</keyword>
<sequence>METIVTDKLLQCVNIKEHNKEADIHLPLTGSRIHASRIAGNLQVTLKLPTEAFEIEHRQRSFSRLDCRWND</sequence>
<dbReference type="Proteomes" id="UP000827092">
    <property type="component" value="Unassembled WGS sequence"/>
</dbReference>
<evidence type="ECO:0000313" key="1">
    <source>
        <dbReference type="EMBL" id="KAG8181151.1"/>
    </source>
</evidence>
<protein>
    <submittedName>
        <fullName evidence="1">Uncharacterized protein</fullName>
    </submittedName>
</protein>
<reference evidence="1 2" key="1">
    <citation type="journal article" date="2022" name="Nat. Ecol. Evol.">
        <title>A masculinizing supergene underlies an exaggerated male reproductive morph in a spider.</title>
        <authorList>
            <person name="Hendrickx F."/>
            <person name="De Corte Z."/>
            <person name="Sonet G."/>
            <person name="Van Belleghem S.M."/>
            <person name="Kostlbacher S."/>
            <person name="Vangestel C."/>
        </authorList>
    </citation>
    <scope>NUCLEOTIDE SEQUENCE [LARGE SCALE GENOMIC DNA]</scope>
    <source>
        <strain evidence="1">W744_W776</strain>
    </source>
</reference>
<accession>A0AAV6UBZ6</accession>
<comment type="caution">
    <text evidence="1">The sequence shown here is derived from an EMBL/GenBank/DDBJ whole genome shotgun (WGS) entry which is preliminary data.</text>
</comment>
<dbReference type="AlphaFoldDB" id="A0AAV6UBZ6"/>
<name>A0AAV6UBZ6_9ARAC</name>
<evidence type="ECO:0000313" key="2">
    <source>
        <dbReference type="Proteomes" id="UP000827092"/>
    </source>
</evidence>
<organism evidence="1 2">
    <name type="scientific">Oedothorax gibbosus</name>
    <dbReference type="NCBI Taxonomy" id="931172"/>
    <lineage>
        <taxon>Eukaryota</taxon>
        <taxon>Metazoa</taxon>
        <taxon>Ecdysozoa</taxon>
        <taxon>Arthropoda</taxon>
        <taxon>Chelicerata</taxon>
        <taxon>Arachnida</taxon>
        <taxon>Araneae</taxon>
        <taxon>Araneomorphae</taxon>
        <taxon>Entelegynae</taxon>
        <taxon>Araneoidea</taxon>
        <taxon>Linyphiidae</taxon>
        <taxon>Erigoninae</taxon>
        <taxon>Oedothorax</taxon>
    </lineage>
</organism>
<gene>
    <name evidence="1" type="ORF">JTE90_024447</name>
</gene>
<dbReference type="EMBL" id="JAFNEN010000531">
    <property type="protein sequence ID" value="KAG8181151.1"/>
    <property type="molecule type" value="Genomic_DNA"/>
</dbReference>
<proteinExistence type="predicted"/>